<name>A0A9Q1CZR1_CONCO</name>
<dbReference type="InterPro" id="IPR002423">
    <property type="entry name" value="Cpn60/GroEL/TCP-1"/>
</dbReference>
<sequence>MKGVQRVDVGTLLQVTQALEAVLGPCFGPSGGQVLFTRDTGDVLITRDGQHILSSLRLDHPIARVLVECVSAHCDITGDGAKSFLLLLGALLRGIHGDCLRGVQVGRTARALLSFQTLVLDDVIGRSLFLHAPPLLLHSPTHLRALTDAYFRGKTASCHWAVLSRTACEFHQRWRCGPEGAGLALLSRHLPALLTAVPGLPVTRSRVLRGLLIHRDFAVLCPAAGAGPLRALAVSEPLQAPLAPPGVTLGLASAAQVRRCLEAGAQVADRAMASLCRLGVGLLLSGAKQSEPALALAQREGVSVLECVDPDELALFCQLAGAQLFAGHDWSLLGEEHVATVTFCKPVVLGPDRLAHVGFPEGRGLVPHSLVLCGPSPGLAEQCTTAFHGLFRMLQRVFEPVQSPHSQGPVQSPHSQGPVQSPHSQGPVQSPHSQGPVQSPHSQGPVQSPHSQGPVQSPHSQGPVQSPHSQGPSISDNAHLSTDGTETRGPPDRGEGPQALIRAPSRGEGPLCAGQSQNPLITEPKAEPELQTVDWVQNGKAPGGQPGVHFGNGKEEAWGSCALEAGAASSGVLIAAGSVLPAGGAFEFLLHHHLLQRASQCPCPDLRAACRLVAGAVLSLPRRLYPGRRFLEAQVHFLGPSGAVTPGQATRGLESLACKYQLLLSVLHTLTSLLSIDLILHAHVSSQEEPSEEEDEGKEGHGD</sequence>
<gene>
    <name evidence="2" type="ORF">COCON_G00209470</name>
</gene>
<dbReference type="InterPro" id="IPR027413">
    <property type="entry name" value="GROEL-like_equatorial_sf"/>
</dbReference>
<dbReference type="InterPro" id="IPR042619">
    <property type="entry name" value="BBS10"/>
</dbReference>
<dbReference type="GO" id="GO:0051131">
    <property type="term" value="P:chaperone-mediated protein complex assembly"/>
    <property type="evidence" value="ECO:0007669"/>
    <property type="project" value="InterPro"/>
</dbReference>
<dbReference type="SUPFAM" id="SSF48592">
    <property type="entry name" value="GroEL equatorial domain-like"/>
    <property type="match status" value="1"/>
</dbReference>
<dbReference type="PANTHER" id="PTHR14667">
    <property type="entry name" value="BARDET-BIEDL SYNDROME 10 PROTEIN"/>
    <property type="match status" value="1"/>
</dbReference>
<dbReference type="SUPFAM" id="SSF52029">
    <property type="entry name" value="GroEL apical domain-like"/>
    <property type="match status" value="1"/>
</dbReference>
<dbReference type="Gene3D" id="1.10.560.10">
    <property type="entry name" value="GroEL-like equatorial domain"/>
    <property type="match status" value="1"/>
</dbReference>
<feature type="compositionally biased region" description="Polar residues" evidence="1">
    <location>
        <begin position="403"/>
        <end position="484"/>
    </location>
</feature>
<keyword evidence="3" id="KW-1185">Reference proteome</keyword>
<dbReference type="Pfam" id="PF00118">
    <property type="entry name" value="Cpn60_TCP1"/>
    <property type="match status" value="1"/>
</dbReference>
<evidence type="ECO:0000313" key="3">
    <source>
        <dbReference type="Proteomes" id="UP001152803"/>
    </source>
</evidence>
<dbReference type="InterPro" id="IPR027409">
    <property type="entry name" value="GroEL-like_apical_dom_sf"/>
</dbReference>
<dbReference type="AlphaFoldDB" id="A0A9Q1CZR1"/>
<dbReference type="PANTHER" id="PTHR14667:SF2">
    <property type="entry name" value="BARDET-BIEDL SYNDROME 10 PROTEIN"/>
    <property type="match status" value="1"/>
</dbReference>
<dbReference type="Gene3D" id="3.30.260.10">
    <property type="entry name" value="TCP-1-like chaperonin intermediate domain"/>
    <property type="match status" value="1"/>
</dbReference>
<evidence type="ECO:0000256" key="1">
    <source>
        <dbReference type="SAM" id="MobiDB-lite"/>
    </source>
</evidence>
<organism evidence="2 3">
    <name type="scientific">Conger conger</name>
    <name type="common">Conger eel</name>
    <name type="synonym">Muraena conger</name>
    <dbReference type="NCBI Taxonomy" id="82655"/>
    <lineage>
        <taxon>Eukaryota</taxon>
        <taxon>Metazoa</taxon>
        <taxon>Chordata</taxon>
        <taxon>Craniata</taxon>
        <taxon>Vertebrata</taxon>
        <taxon>Euteleostomi</taxon>
        <taxon>Actinopterygii</taxon>
        <taxon>Neopterygii</taxon>
        <taxon>Teleostei</taxon>
        <taxon>Anguilliformes</taxon>
        <taxon>Congridae</taxon>
        <taxon>Conger</taxon>
    </lineage>
</organism>
<evidence type="ECO:0008006" key="4">
    <source>
        <dbReference type="Google" id="ProtNLM"/>
    </source>
</evidence>
<feature type="compositionally biased region" description="Basic and acidic residues" evidence="1">
    <location>
        <begin position="485"/>
        <end position="495"/>
    </location>
</feature>
<dbReference type="Gene3D" id="3.50.7.10">
    <property type="entry name" value="GroEL"/>
    <property type="match status" value="1"/>
</dbReference>
<dbReference type="EMBL" id="JAFJMO010000016">
    <property type="protein sequence ID" value="KAJ8254335.1"/>
    <property type="molecule type" value="Genomic_DNA"/>
</dbReference>
<reference evidence="2" key="1">
    <citation type="journal article" date="2023" name="Science">
        <title>Genome structures resolve the early diversification of teleost fishes.</title>
        <authorList>
            <person name="Parey E."/>
            <person name="Louis A."/>
            <person name="Montfort J."/>
            <person name="Bouchez O."/>
            <person name="Roques C."/>
            <person name="Iampietro C."/>
            <person name="Lluch J."/>
            <person name="Castinel A."/>
            <person name="Donnadieu C."/>
            <person name="Desvignes T."/>
            <person name="Floi Bucao C."/>
            <person name="Jouanno E."/>
            <person name="Wen M."/>
            <person name="Mejri S."/>
            <person name="Dirks R."/>
            <person name="Jansen H."/>
            <person name="Henkel C."/>
            <person name="Chen W.J."/>
            <person name="Zahm M."/>
            <person name="Cabau C."/>
            <person name="Klopp C."/>
            <person name="Thompson A.W."/>
            <person name="Robinson-Rechavi M."/>
            <person name="Braasch I."/>
            <person name="Lecointre G."/>
            <person name="Bobe J."/>
            <person name="Postlethwait J.H."/>
            <person name="Berthelot C."/>
            <person name="Roest Crollius H."/>
            <person name="Guiguen Y."/>
        </authorList>
    </citation>
    <scope>NUCLEOTIDE SEQUENCE</scope>
    <source>
        <strain evidence="2">Concon-B</strain>
    </source>
</reference>
<dbReference type="GO" id="GO:0005524">
    <property type="term" value="F:ATP binding"/>
    <property type="evidence" value="ECO:0007669"/>
    <property type="project" value="InterPro"/>
</dbReference>
<dbReference type="OrthoDB" id="9393833at2759"/>
<accession>A0A9Q1CZR1</accession>
<evidence type="ECO:0000313" key="2">
    <source>
        <dbReference type="EMBL" id="KAJ8254335.1"/>
    </source>
</evidence>
<comment type="caution">
    <text evidence="2">The sequence shown here is derived from an EMBL/GenBank/DDBJ whole genome shotgun (WGS) entry which is preliminary data.</text>
</comment>
<protein>
    <recommendedName>
        <fullName evidence="4">Bardet-Biedl syndrome 10 protein</fullName>
    </recommendedName>
</protein>
<dbReference type="Proteomes" id="UP001152803">
    <property type="component" value="Unassembled WGS sequence"/>
</dbReference>
<feature type="region of interest" description="Disordered" evidence="1">
    <location>
        <begin position="402"/>
        <end position="519"/>
    </location>
</feature>
<proteinExistence type="predicted"/>
<dbReference type="InterPro" id="IPR027410">
    <property type="entry name" value="TCP-1-like_intermed_sf"/>
</dbReference>